<reference evidence="1 3" key="1">
    <citation type="submission" date="2015-11" db="EMBL/GenBank/DDBJ databases">
        <title>Genomic analysis of 38 Legionella species identifies large and diverse effector repertoires.</title>
        <authorList>
            <person name="Burstein D."/>
            <person name="Amaro F."/>
            <person name="Zusman T."/>
            <person name="Lifshitz Z."/>
            <person name="Cohen O."/>
            <person name="Gilbert J.A."/>
            <person name="Pupko T."/>
            <person name="Shuman H.A."/>
            <person name="Segal G."/>
        </authorList>
    </citation>
    <scope>NUCLEOTIDE SEQUENCE [LARGE SCALE GENOMIC DNA]</scope>
    <source>
        <strain evidence="1 3">CDC#72-OH-14</strain>
    </source>
</reference>
<name>A0A378ILC6_9GAMM</name>
<proteinExistence type="predicted"/>
<evidence type="ECO:0000313" key="4">
    <source>
        <dbReference type="Proteomes" id="UP000255316"/>
    </source>
</evidence>
<reference evidence="2 4" key="2">
    <citation type="submission" date="2018-06" db="EMBL/GenBank/DDBJ databases">
        <authorList>
            <consortium name="Pathogen Informatics"/>
            <person name="Doyle S."/>
        </authorList>
    </citation>
    <scope>NUCLEOTIDE SEQUENCE [LARGE SCALE GENOMIC DNA]</scope>
    <source>
        <strain evidence="2 4">NCTC12438</strain>
    </source>
</reference>
<sequence length="145" mass="16659">MSYGNFKAKIRSSHINTSDVIIRHIMCKDFDHNSKTVKTSAFDTAKLLGNGLSVSIERLLDKQTRTSVIRSLEKNKFKFICDYKSKSIAIQNIYDDNMIQAFELNYSPLIDNLAHAEIKFSITLASLTPAHHKKYRKLLMDKFTI</sequence>
<dbReference type="Proteomes" id="UP000255316">
    <property type="component" value="Unassembled WGS sequence"/>
</dbReference>
<organism evidence="2 4">
    <name type="scientific">Legionella cincinnatiensis</name>
    <dbReference type="NCBI Taxonomy" id="28085"/>
    <lineage>
        <taxon>Bacteria</taxon>
        <taxon>Pseudomonadati</taxon>
        <taxon>Pseudomonadota</taxon>
        <taxon>Gammaproteobacteria</taxon>
        <taxon>Legionellales</taxon>
        <taxon>Legionellaceae</taxon>
        <taxon>Legionella</taxon>
    </lineage>
</organism>
<evidence type="ECO:0000313" key="1">
    <source>
        <dbReference type="EMBL" id="KTC88575.1"/>
    </source>
</evidence>
<dbReference type="EMBL" id="UGNX01000001">
    <property type="protein sequence ID" value="STX35936.1"/>
    <property type="molecule type" value="Genomic_DNA"/>
</dbReference>
<dbReference type="AlphaFoldDB" id="A0A378ILC6"/>
<dbReference type="EMBL" id="LNXX01000014">
    <property type="protein sequence ID" value="KTC88575.1"/>
    <property type="molecule type" value="Genomic_DNA"/>
</dbReference>
<gene>
    <name evidence="1" type="ORF">Lcin_1452</name>
    <name evidence="2" type="ORF">NCTC12438_02564</name>
</gene>
<evidence type="ECO:0000313" key="3">
    <source>
        <dbReference type="Proteomes" id="UP000054854"/>
    </source>
</evidence>
<accession>A0A378ILC6</accession>
<keyword evidence="3" id="KW-1185">Reference proteome</keyword>
<dbReference type="OrthoDB" id="9929914at2"/>
<dbReference type="RefSeq" id="WP_058464646.1">
    <property type="nucleotide sequence ID" value="NZ_CAAAHQ010000004.1"/>
</dbReference>
<evidence type="ECO:0000313" key="2">
    <source>
        <dbReference type="EMBL" id="STX35936.1"/>
    </source>
</evidence>
<dbReference type="Proteomes" id="UP000054854">
    <property type="component" value="Unassembled WGS sequence"/>
</dbReference>
<protein>
    <submittedName>
        <fullName evidence="2">Uncharacterized protein</fullName>
    </submittedName>
</protein>